<protein>
    <submittedName>
        <fullName evidence="3">B30.2/SPRY domain-containing protein</fullName>
    </submittedName>
</protein>
<evidence type="ECO:0000313" key="3">
    <source>
        <dbReference type="WBParaSite" id="PSAMB.scaffold2104size25387.g16498.t1"/>
    </source>
</evidence>
<dbReference type="PROSITE" id="PS50188">
    <property type="entry name" value="B302_SPRY"/>
    <property type="match status" value="1"/>
</dbReference>
<name>A0A914VJY8_9BILA</name>
<evidence type="ECO:0000313" key="2">
    <source>
        <dbReference type="Proteomes" id="UP000887566"/>
    </source>
</evidence>
<dbReference type="WBParaSite" id="PSAMB.scaffold2104size25387.g16498.t1">
    <property type="protein sequence ID" value="PSAMB.scaffold2104size25387.g16498.t1"/>
    <property type="gene ID" value="PSAMB.scaffold2104size25387.g16498"/>
</dbReference>
<dbReference type="PANTHER" id="PTHR12245">
    <property type="entry name" value="SPRY DOMAIN CONTAINING SOCS BOX PROTEIN"/>
    <property type="match status" value="1"/>
</dbReference>
<sequence length="255" mass="28708">MRLCNCIPFKPSTSSDCGSICPGVNVSFVNDDWSWNLECLPPYSKLSGPDNRTVIFNEIWSFGTAGIQGDKRLTRDTIAYWEVFVSHRVFGTALMFGIGAKQGYLYANDFCHMIGDNAHSWGLCHKGLLWHGSISVRFCEPFEEFKPTKIAMLFDGPAGTLRFWKDDQDLGIGFANMFEHHDGPFYPMVSSTAAKTEMTLGRRLQNTQRLRRLSDAAAISVLLNLTSRSAICDLPLPADSKRTLQQKWDDFRTSD</sequence>
<dbReference type="InterPro" id="IPR013320">
    <property type="entry name" value="ConA-like_dom_sf"/>
</dbReference>
<dbReference type="InterPro" id="IPR003877">
    <property type="entry name" value="SPRY_dom"/>
</dbReference>
<dbReference type="Proteomes" id="UP000887566">
    <property type="component" value="Unplaced"/>
</dbReference>
<dbReference type="AlphaFoldDB" id="A0A914VJY8"/>
<dbReference type="Gene3D" id="2.60.120.920">
    <property type="match status" value="1"/>
</dbReference>
<evidence type="ECO:0000259" key="1">
    <source>
        <dbReference type="PROSITE" id="PS50188"/>
    </source>
</evidence>
<dbReference type="SMART" id="SM00449">
    <property type="entry name" value="SPRY"/>
    <property type="match status" value="1"/>
</dbReference>
<keyword evidence="2" id="KW-1185">Reference proteome</keyword>
<dbReference type="Pfam" id="PF00622">
    <property type="entry name" value="SPRY"/>
    <property type="match status" value="1"/>
</dbReference>
<organism evidence="2 3">
    <name type="scientific">Plectus sambesii</name>
    <dbReference type="NCBI Taxonomy" id="2011161"/>
    <lineage>
        <taxon>Eukaryota</taxon>
        <taxon>Metazoa</taxon>
        <taxon>Ecdysozoa</taxon>
        <taxon>Nematoda</taxon>
        <taxon>Chromadorea</taxon>
        <taxon>Plectida</taxon>
        <taxon>Plectina</taxon>
        <taxon>Plectoidea</taxon>
        <taxon>Plectidae</taxon>
        <taxon>Plectus</taxon>
    </lineage>
</organism>
<dbReference type="GO" id="GO:0043161">
    <property type="term" value="P:proteasome-mediated ubiquitin-dependent protein catabolic process"/>
    <property type="evidence" value="ECO:0007669"/>
    <property type="project" value="TreeGrafter"/>
</dbReference>
<dbReference type="InterPro" id="IPR001870">
    <property type="entry name" value="B30.2/SPRY"/>
</dbReference>
<accession>A0A914VJY8</accession>
<dbReference type="SUPFAM" id="SSF49899">
    <property type="entry name" value="Concanavalin A-like lectins/glucanases"/>
    <property type="match status" value="1"/>
</dbReference>
<dbReference type="PANTHER" id="PTHR12245:SF12">
    <property type="entry name" value="SPRY DOMAIN-CONTAINING SOCS BOX PROTEIN 3"/>
    <property type="match status" value="1"/>
</dbReference>
<feature type="domain" description="B30.2/SPRY" evidence="1">
    <location>
        <begin position="13"/>
        <end position="207"/>
    </location>
</feature>
<proteinExistence type="predicted"/>
<reference evidence="3" key="1">
    <citation type="submission" date="2022-11" db="UniProtKB">
        <authorList>
            <consortium name="WormBaseParasite"/>
        </authorList>
    </citation>
    <scope>IDENTIFICATION</scope>
</reference>
<dbReference type="InterPro" id="IPR050672">
    <property type="entry name" value="FBXO45-Fsn/SPSB_families"/>
</dbReference>
<dbReference type="GO" id="GO:0019005">
    <property type="term" value="C:SCF ubiquitin ligase complex"/>
    <property type="evidence" value="ECO:0007669"/>
    <property type="project" value="TreeGrafter"/>
</dbReference>
<dbReference type="InterPro" id="IPR043136">
    <property type="entry name" value="B30.2/SPRY_sf"/>
</dbReference>